<dbReference type="PANTHER" id="PTHR43877">
    <property type="entry name" value="AMINOALKYLPHOSPHONATE N-ACETYLTRANSFERASE-RELATED-RELATED"/>
    <property type="match status" value="1"/>
</dbReference>
<keyword evidence="1 4" id="KW-0808">Transferase</keyword>
<dbReference type="InterPro" id="IPR000182">
    <property type="entry name" value="GNAT_dom"/>
</dbReference>
<keyword evidence="2" id="KW-0012">Acyltransferase</keyword>
<dbReference type="Pfam" id="PF00583">
    <property type="entry name" value="Acetyltransf_1"/>
    <property type="match status" value="1"/>
</dbReference>
<accession>A0A850LB61</accession>
<evidence type="ECO:0000256" key="2">
    <source>
        <dbReference type="ARBA" id="ARBA00023315"/>
    </source>
</evidence>
<dbReference type="CDD" id="cd04301">
    <property type="entry name" value="NAT_SF"/>
    <property type="match status" value="1"/>
</dbReference>
<dbReference type="OMA" id="YEKMADH"/>
<dbReference type="InterPro" id="IPR016181">
    <property type="entry name" value="Acyl_CoA_acyltransferase"/>
</dbReference>
<dbReference type="PROSITE" id="PS51186">
    <property type="entry name" value="GNAT"/>
    <property type="match status" value="1"/>
</dbReference>
<gene>
    <name evidence="4" type="ORF">HW564_00110</name>
</gene>
<dbReference type="InterPro" id="IPR050832">
    <property type="entry name" value="Bact_Acetyltransf"/>
</dbReference>
<dbReference type="AlphaFoldDB" id="A0A850LB61"/>
<dbReference type="RefSeq" id="WP_011047733.1">
    <property type="nucleotide sequence ID" value="NZ_CP076685.1"/>
</dbReference>
<dbReference type="Gene3D" id="3.40.630.30">
    <property type="match status" value="1"/>
</dbReference>
<evidence type="ECO:0000259" key="3">
    <source>
        <dbReference type="PROSITE" id="PS51186"/>
    </source>
</evidence>
<evidence type="ECO:0000256" key="1">
    <source>
        <dbReference type="ARBA" id="ARBA00022679"/>
    </source>
</evidence>
<dbReference type="PANTHER" id="PTHR43877:SF2">
    <property type="entry name" value="AMINOALKYLPHOSPHONATE N-ACETYLTRANSFERASE-RELATED"/>
    <property type="match status" value="1"/>
</dbReference>
<proteinExistence type="predicted"/>
<reference evidence="4 5" key="1">
    <citation type="journal article" date="2020" name="Proc. Natl. Acad. Sci. U.S.A.">
        <title>Ecological drivers of bacterial community assembly in synthetic phycospheres.</title>
        <authorList>
            <person name="Fu H."/>
            <person name="Uchimiya M."/>
            <person name="Gore J."/>
            <person name="Moran M.A."/>
        </authorList>
    </citation>
    <scope>NUCLEOTIDE SEQUENCE [LARGE SCALE GENOMIC DNA]</scope>
    <source>
        <strain evidence="4">HF-Din03</strain>
    </source>
</reference>
<dbReference type="Proteomes" id="UP000565723">
    <property type="component" value="Unassembled WGS sequence"/>
</dbReference>
<dbReference type="SUPFAM" id="SSF55729">
    <property type="entry name" value="Acyl-CoA N-acyltransferases (Nat)"/>
    <property type="match status" value="1"/>
</dbReference>
<name>A0A850LB61_9RHOB</name>
<dbReference type="EMBL" id="JABXIY010000002">
    <property type="protein sequence ID" value="NVK95306.1"/>
    <property type="molecule type" value="Genomic_DNA"/>
</dbReference>
<evidence type="ECO:0000313" key="4">
    <source>
        <dbReference type="EMBL" id="NVK95306.1"/>
    </source>
</evidence>
<dbReference type="GO" id="GO:0016747">
    <property type="term" value="F:acyltransferase activity, transferring groups other than amino-acyl groups"/>
    <property type="evidence" value="ECO:0007669"/>
    <property type="project" value="InterPro"/>
</dbReference>
<organism evidence="4 5">
    <name type="scientific">Ruegeria pomeroyi</name>
    <dbReference type="NCBI Taxonomy" id="89184"/>
    <lineage>
        <taxon>Bacteria</taxon>
        <taxon>Pseudomonadati</taxon>
        <taxon>Pseudomonadota</taxon>
        <taxon>Alphaproteobacteria</taxon>
        <taxon>Rhodobacterales</taxon>
        <taxon>Roseobacteraceae</taxon>
        <taxon>Ruegeria</taxon>
    </lineage>
</organism>
<feature type="domain" description="N-acetyltransferase" evidence="3">
    <location>
        <begin position="3"/>
        <end position="158"/>
    </location>
</feature>
<evidence type="ECO:0000313" key="5">
    <source>
        <dbReference type="Proteomes" id="UP000565723"/>
    </source>
</evidence>
<comment type="caution">
    <text evidence="4">The sequence shown here is derived from an EMBL/GenBank/DDBJ whole genome shotgun (WGS) entry which is preliminary data.</text>
</comment>
<sequence length="159" mass="17141">MDLVLRIAQQADAAALNRALQRLSDDLGDRHRARPVDLEQAGWGAMPAFRAVLAEQAGEIQGVALYSPLFSTTQGGAGLYVSDLWSAPQLRGQRIGTRLLAAALADGRQLWGARFLKLCVYDTSARARRFYDHLGFVSAGGQSNLILDEAGCAALRGEE</sequence>
<protein>
    <submittedName>
        <fullName evidence="4">GNAT family N-acetyltransferase</fullName>
    </submittedName>
</protein>